<evidence type="ECO:0000256" key="1">
    <source>
        <dbReference type="ARBA" id="ARBA00022603"/>
    </source>
</evidence>
<evidence type="ECO:0000256" key="3">
    <source>
        <dbReference type="ARBA" id="ARBA00022691"/>
    </source>
</evidence>
<comment type="caution">
    <text evidence="4">The sequence shown here is derived from an EMBL/GenBank/DDBJ whole genome shotgun (WGS) entry which is preliminary data.</text>
</comment>
<dbReference type="PANTHER" id="PTHR30481:SF4">
    <property type="entry name" value="SITE-SPECIFIC DNA-METHYLTRANSFERASE (ADENINE-SPECIFIC)"/>
    <property type="match status" value="1"/>
</dbReference>
<dbReference type="PIRSF" id="PIRSF000398">
    <property type="entry name" value="M_m6A_EcoRV"/>
    <property type="match status" value="1"/>
</dbReference>
<dbReference type="InterPro" id="IPR029063">
    <property type="entry name" value="SAM-dependent_MTases_sf"/>
</dbReference>
<dbReference type="RefSeq" id="WP_118214350.1">
    <property type="nucleotide sequence ID" value="NZ_QSJP01000001.1"/>
</dbReference>
<dbReference type="SUPFAM" id="SSF53335">
    <property type="entry name" value="S-adenosyl-L-methionine-dependent methyltransferases"/>
    <property type="match status" value="1"/>
</dbReference>
<dbReference type="Pfam" id="PF02086">
    <property type="entry name" value="MethyltransfD12"/>
    <property type="match status" value="1"/>
</dbReference>
<dbReference type="PANTHER" id="PTHR30481">
    <property type="entry name" value="DNA ADENINE METHYLASE"/>
    <property type="match status" value="1"/>
</dbReference>
<dbReference type="GO" id="GO:1904047">
    <property type="term" value="F:S-adenosyl-L-methionine binding"/>
    <property type="evidence" value="ECO:0007669"/>
    <property type="project" value="TreeGrafter"/>
</dbReference>
<dbReference type="PRINTS" id="PR00505">
    <property type="entry name" value="D12N6MTFRASE"/>
</dbReference>
<dbReference type="EMBL" id="QSJP01000001">
    <property type="protein sequence ID" value="RHD91785.1"/>
    <property type="molecule type" value="Genomic_DNA"/>
</dbReference>
<dbReference type="Gene3D" id="3.40.50.150">
    <property type="entry name" value="Vaccinia Virus protein VP39"/>
    <property type="match status" value="2"/>
</dbReference>
<dbReference type="GO" id="GO:0043565">
    <property type="term" value="F:sequence-specific DNA binding"/>
    <property type="evidence" value="ECO:0007669"/>
    <property type="project" value="TreeGrafter"/>
</dbReference>
<evidence type="ECO:0000256" key="2">
    <source>
        <dbReference type="ARBA" id="ARBA00022679"/>
    </source>
</evidence>
<evidence type="ECO:0000313" key="4">
    <source>
        <dbReference type="EMBL" id="RHD91785.1"/>
    </source>
</evidence>
<dbReference type="GO" id="GO:0006298">
    <property type="term" value="P:mismatch repair"/>
    <property type="evidence" value="ECO:0007669"/>
    <property type="project" value="TreeGrafter"/>
</dbReference>
<dbReference type="InterPro" id="IPR012327">
    <property type="entry name" value="MeTrfase_D12"/>
</dbReference>
<keyword evidence="3" id="KW-0949">S-adenosyl-L-methionine</keyword>
<dbReference type="Proteomes" id="UP000284785">
    <property type="component" value="Unassembled WGS sequence"/>
</dbReference>
<protein>
    <submittedName>
        <fullName evidence="4">DNA adenine methylase</fullName>
    </submittedName>
</protein>
<dbReference type="AlphaFoldDB" id="A0A414HVH2"/>
<gene>
    <name evidence="4" type="ORF">DW780_01035</name>
</gene>
<accession>A0A414HVH2</accession>
<name>A0A414HVH2_BACT4</name>
<dbReference type="GO" id="GO:0009307">
    <property type="term" value="P:DNA restriction-modification system"/>
    <property type="evidence" value="ECO:0007669"/>
    <property type="project" value="InterPro"/>
</dbReference>
<keyword evidence="2" id="KW-0808">Transferase</keyword>
<dbReference type="InterPro" id="IPR012263">
    <property type="entry name" value="M_m6A_EcoRV"/>
</dbReference>
<keyword evidence="1 4" id="KW-0489">Methyltransferase</keyword>
<reference evidence="4 5" key="1">
    <citation type="submission" date="2018-08" db="EMBL/GenBank/DDBJ databases">
        <title>A genome reference for cultivated species of the human gut microbiota.</title>
        <authorList>
            <person name="Zou Y."/>
            <person name="Xue W."/>
            <person name="Luo G."/>
        </authorList>
    </citation>
    <scope>NUCLEOTIDE SEQUENCE [LARGE SCALE GENOMIC DNA]</scope>
    <source>
        <strain evidence="4 5">AM30-26</strain>
    </source>
</reference>
<organism evidence="4 5">
    <name type="scientific">Bacteroides thetaiotaomicron</name>
    <dbReference type="NCBI Taxonomy" id="818"/>
    <lineage>
        <taxon>Bacteria</taxon>
        <taxon>Pseudomonadati</taxon>
        <taxon>Bacteroidota</taxon>
        <taxon>Bacteroidia</taxon>
        <taxon>Bacteroidales</taxon>
        <taxon>Bacteroidaceae</taxon>
        <taxon>Bacteroides</taxon>
    </lineage>
</organism>
<dbReference type="GO" id="GO:0009007">
    <property type="term" value="F:site-specific DNA-methyltransferase (adenine-specific) activity"/>
    <property type="evidence" value="ECO:0007669"/>
    <property type="project" value="UniProtKB-EC"/>
</dbReference>
<dbReference type="GO" id="GO:0032259">
    <property type="term" value="P:methylation"/>
    <property type="evidence" value="ECO:0007669"/>
    <property type="project" value="UniProtKB-KW"/>
</dbReference>
<proteinExistence type="predicted"/>
<evidence type="ECO:0000313" key="5">
    <source>
        <dbReference type="Proteomes" id="UP000284785"/>
    </source>
</evidence>
<sequence length="272" mass="31372">MKTPITYYGGKQGMIKDILQLIPQHNTYTETFAGGAAVLFAKDPAQINVVNDLNGEIVNFYRTIITDYDALKDEILKTLHSREQLQVAKFIHEHPDYFSRVKRAWAVWALSKLSFSGNLSGSFSFAKNGNNKKTIALNNAKHAFGEDIKALLEQCTIEQDDALKVIKRYDTKDTFHFLDPPYIGFNMGHYSGMFDRDNMQALLDLLSQIEGKFMLTMYPDDMIRKYANDNSWIIHKIERVVSASNSVTTKRRKQEEWMVVNYHIENDHEKMD</sequence>